<feature type="compositionally biased region" description="Basic residues" evidence="1">
    <location>
        <begin position="58"/>
        <end position="74"/>
    </location>
</feature>
<dbReference type="AlphaFoldDB" id="A0A3P7VL75"/>
<keyword evidence="3" id="KW-1185">Reference proteome</keyword>
<accession>A0A3P7VL75</accession>
<feature type="region of interest" description="Disordered" evidence="1">
    <location>
        <begin position="54"/>
        <end position="74"/>
    </location>
</feature>
<gene>
    <name evidence="2" type="ORF">HPLM_LOCUS13358</name>
</gene>
<name>A0A3P7VL75_HAEPC</name>
<sequence>MSFRRAPMSTLKGGWSTSTRTVSRLKNLYIMHLKSPVVIDYLWNASAEFVVRSSSSPHLHHTSLKNPRNHVSWK</sequence>
<proteinExistence type="predicted"/>
<dbReference type="Proteomes" id="UP000268014">
    <property type="component" value="Unassembled WGS sequence"/>
</dbReference>
<evidence type="ECO:0000256" key="1">
    <source>
        <dbReference type="SAM" id="MobiDB-lite"/>
    </source>
</evidence>
<dbReference type="EMBL" id="UZAF01018179">
    <property type="protein sequence ID" value="VDO48820.1"/>
    <property type="molecule type" value="Genomic_DNA"/>
</dbReference>
<evidence type="ECO:0000313" key="3">
    <source>
        <dbReference type="Proteomes" id="UP000268014"/>
    </source>
</evidence>
<reference evidence="2 3" key="1">
    <citation type="submission" date="2018-11" db="EMBL/GenBank/DDBJ databases">
        <authorList>
            <consortium name="Pathogen Informatics"/>
        </authorList>
    </citation>
    <scope>NUCLEOTIDE SEQUENCE [LARGE SCALE GENOMIC DNA]</scope>
    <source>
        <strain evidence="2 3">MHpl1</strain>
    </source>
</reference>
<evidence type="ECO:0000313" key="2">
    <source>
        <dbReference type="EMBL" id="VDO48820.1"/>
    </source>
</evidence>
<protein>
    <submittedName>
        <fullName evidence="2">Uncharacterized protein</fullName>
    </submittedName>
</protein>
<organism evidence="2 3">
    <name type="scientific">Haemonchus placei</name>
    <name type="common">Barber's pole worm</name>
    <dbReference type="NCBI Taxonomy" id="6290"/>
    <lineage>
        <taxon>Eukaryota</taxon>
        <taxon>Metazoa</taxon>
        <taxon>Ecdysozoa</taxon>
        <taxon>Nematoda</taxon>
        <taxon>Chromadorea</taxon>
        <taxon>Rhabditida</taxon>
        <taxon>Rhabditina</taxon>
        <taxon>Rhabditomorpha</taxon>
        <taxon>Strongyloidea</taxon>
        <taxon>Trichostrongylidae</taxon>
        <taxon>Haemonchus</taxon>
    </lineage>
</organism>